<evidence type="ECO:0000313" key="1">
    <source>
        <dbReference type="EMBL" id="MCM6774508.1"/>
    </source>
</evidence>
<proteinExistence type="predicted"/>
<organism evidence="1 2">
    <name type="scientific">Nocardia pulmonis</name>
    <dbReference type="NCBI Taxonomy" id="2951408"/>
    <lineage>
        <taxon>Bacteria</taxon>
        <taxon>Bacillati</taxon>
        <taxon>Actinomycetota</taxon>
        <taxon>Actinomycetes</taxon>
        <taxon>Mycobacteriales</taxon>
        <taxon>Nocardiaceae</taxon>
        <taxon>Nocardia</taxon>
    </lineage>
</organism>
<comment type="caution">
    <text evidence="1">The sequence shown here is derived from an EMBL/GenBank/DDBJ whole genome shotgun (WGS) entry which is preliminary data.</text>
</comment>
<dbReference type="NCBIfam" id="TIGR04267">
    <property type="entry name" value="mod_HExxH"/>
    <property type="match status" value="1"/>
</dbReference>
<dbReference type="InterPro" id="IPR026337">
    <property type="entry name" value="AKG_HExxH"/>
</dbReference>
<dbReference type="AlphaFoldDB" id="A0A9X2EAH2"/>
<keyword evidence="2" id="KW-1185">Reference proteome</keyword>
<dbReference type="EMBL" id="JAMRXG010000005">
    <property type="protein sequence ID" value="MCM6774508.1"/>
    <property type="molecule type" value="Genomic_DNA"/>
</dbReference>
<dbReference type="RefSeq" id="WP_251912171.1">
    <property type="nucleotide sequence ID" value="NZ_JAMRXG010000005.1"/>
</dbReference>
<dbReference type="Proteomes" id="UP001139157">
    <property type="component" value="Unassembled WGS sequence"/>
</dbReference>
<gene>
    <name evidence="1" type="ORF">NDR86_13590</name>
</gene>
<sequence length="316" mass="35335">MNDLAAAFHFPQITELHRTRIHTTCTLLKASAPSPLDLVHPALTYALTHHCLEGAEHAARQSDSQRFCWYRTALSQPPGSWFEPTPHGLIVIQAPPSNQMLRSTLSETPYYLLGPDTQPAPPELTDLVTAALDMAHQCGFGGLVGGHAPIVCLLKGKEPTDTFDSWTLSRLPGTVFLDYTTDPYLLARDIIHEAGHNWLNDALNATGAVIRDTARYFSPWKQATRPAFGFLHACWAFPLTMLFGAAVCNKSETPPATRHRLTTYLRQQRSKLRATTIDHQHALTLIEDRELRDRLREIHRAASHFDDPGRDNRQPA</sequence>
<protein>
    <submittedName>
        <fullName evidence="1">HEXXH motif-containing putative peptide modification protein</fullName>
    </submittedName>
</protein>
<name>A0A9X2EAH2_9NOCA</name>
<reference evidence="1" key="1">
    <citation type="submission" date="2022-06" db="EMBL/GenBank/DDBJ databases">
        <title>Novel species in genus nocardia.</title>
        <authorList>
            <person name="Li F."/>
        </authorList>
    </citation>
    <scope>NUCLEOTIDE SEQUENCE</scope>
    <source>
        <strain evidence="1">CDC141</strain>
    </source>
</reference>
<accession>A0A9X2EAH2</accession>
<evidence type="ECO:0000313" key="2">
    <source>
        <dbReference type="Proteomes" id="UP001139157"/>
    </source>
</evidence>